<proteinExistence type="predicted"/>
<accession>A0RWR8</accession>
<gene>
    <name evidence="2" type="ordered locus">CENSYa_1158</name>
</gene>
<keyword evidence="3" id="KW-1185">Reference proteome</keyword>
<dbReference type="AlphaFoldDB" id="A0RWR8"/>
<name>A0RWR8_CENSY</name>
<dbReference type="KEGG" id="csy:CENSYa_1158"/>
<feature type="transmembrane region" description="Helical" evidence="1">
    <location>
        <begin position="37"/>
        <end position="57"/>
    </location>
</feature>
<dbReference type="STRING" id="414004.CENSYa_1158"/>
<keyword evidence="1" id="KW-1133">Transmembrane helix</keyword>
<dbReference type="EMBL" id="DP000238">
    <property type="protein sequence ID" value="ABK77785.1"/>
    <property type="molecule type" value="Genomic_DNA"/>
</dbReference>
<keyword evidence="1" id="KW-0472">Membrane</keyword>
<evidence type="ECO:0000256" key="1">
    <source>
        <dbReference type="SAM" id="Phobius"/>
    </source>
</evidence>
<dbReference type="HOGENOM" id="CLU_2911717_0_0_2"/>
<keyword evidence="1" id="KW-0812">Transmembrane</keyword>
<organism evidence="2 3">
    <name type="scientific">Cenarchaeum symbiosum (strain A)</name>
    <dbReference type="NCBI Taxonomy" id="414004"/>
    <lineage>
        <taxon>Archaea</taxon>
        <taxon>Nitrososphaerota</taxon>
        <taxon>Candidatus Cenarchaeales</taxon>
        <taxon>Candidatus Cenarchaeaceae</taxon>
        <taxon>Candidatus Cenarchaeum</taxon>
    </lineage>
</organism>
<protein>
    <submittedName>
        <fullName evidence="2">Uncharacterized protein</fullName>
    </submittedName>
</protein>
<feature type="transmembrane region" description="Helical" evidence="1">
    <location>
        <begin position="12"/>
        <end position="31"/>
    </location>
</feature>
<dbReference type="EnsemblBacteria" id="ABK77785">
    <property type="protein sequence ID" value="ABK77785"/>
    <property type="gene ID" value="CENSYa_1158"/>
</dbReference>
<dbReference type="Proteomes" id="UP000000758">
    <property type="component" value="Chromosome"/>
</dbReference>
<evidence type="ECO:0000313" key="3">
    <source>
        <dbReference type="Proteomes" id="UP000000758"/>
    </source>
</evidence>
<evidence type="ECO:0000313" key="2">
    <source>
        <dbReference type="EMBL" id="ABK77785.1"/>
    </source>
</evidence>
<sequence>MVHDSHNRRRSGGFFLIILGALIFVTAPLYLSDSPELGAAAIAFGFVAGGAGFYLNFIKKKS</sequence>
<reference evidence="2 3" key="1">
    <citation type="journal article" date="2006" name="Proc. Natl. Acad. Sci. U.S.A.">
        <title>Genomic analysis of the uncultivated marine crenarchaeote Cenarchaeum symbiosum.</title>
        <authorList>
            <person name="Hallam S.J."/>
            <person name="Konstantinidis K.T."/>
            <person name="Putnam N."/>
            <person name="Schleper C."/>
            <person name="Watanabe Y."/>
            <person name="Sugahara J."/>
            <person name="Preston C."/>
            <person name="de la Torre J."/>
            <person name="Richardson P.M."/>
            <person name="DeLong E.F."/>
        </authorList>
    </citation>
    <scope>NUCLEOTIDE SEQUENCE [LARGE SCALE GENOMIC DNA]</scope>
    <source>
        <strain evidence="3">A</strain>
    </source>
</reference>